<comment type="caution">
    <text evidence="3">The sequence shown here is derived from an EMBL/GenBank/DDBJ whole genome shotgun (WGS) entry which is preliminary data.</text>
</comment>
<evidence type="ECO:0000313" key="3">
    <source>
        <dbReference type="EMBL" id="KTS13819.1"/>
    </source>
</evidence>
<dbReference type="InterPro" id="IPR029442">
    <property type="entry name" value="GyrI-like"/>
</dbReference>
<dbReference type="InterPro" id="IPR000551">
    <property type="entry name" value="MerR-type_HTH_dom"/>
</dbReference>
<dbReference type="PROSITE" id="PS50937">
    <property type="entry name" value="HTH_MERR_2"/>
    <property type="match status" value="1"/>
</dbReference>
<dbReference type="GO" id="GO:0003677">
    <property type="term" value="F:DNA binding"/>
    <property type="evidence" value="ECO:0007669"/>
    <property type="project" value="UniProtKB-KW"/>
</dbReference>
<dbReference type="Gene3D" id="1.10.1660.10">
    <property type="match status" value="1"/>
</dbReference>
<feature type="domain" description="HTH merR-type" evidence="2">
    <location>
        <begin position="14"/>
        <end position="84"/>
    </location>
</feature>
<dbReference type="Pfam" id="PF06445">
    <property type="entry name" value="GyrI-like"/>
    <property type="match status" value="1"/>
</dbReference>
<dbReference type="PATRIC" id="fig|2033.4.peg.2868"/>
<accession>A0A147FBK3</accession>
<evidence type="ECO:0000259" key="2">
    <source>
        <dbReference type="PROSITE" id="PS50937"/>
    </source>
</evidence>
<dbReference type="SMART" id="SM00422">
    <property type="entry name" value="HTH_MERR"/>
    <property type="match status" value="1"/>
</dbReference>
<dbReference type="RefSeq" id="WP_058613176.1">
    <property type="nucleotide sequence ID" value="NZ_LDRR01000057.1"/>
</dbReference>
<dbReference type="EMBL" id="LDRV01000015">
    <property type="protein sequence ID" value="KTS13819.1"/>
    <property type="molecule type" value="Genomic_DNA"/>
</dbReference>
<protein>
    <recommendedName>
        <fullName evidence="2">HTH merR-type domain-containing protein</fullName>
    </recommendedName>
</protein>
<dbReference type="Proteomes" id="UP000072189">
    <property type="component" value="Unassembled WGS sequence"/>
</dbReference>
<name>A0A147FBK3_MICTE</name>
<dbReference type="Pfam" id="PF13411">
    <property type="entry name" value="MerR_1"/>
    <property type="match status" value="1"/>
</dbReference>
<dbReference type="PANTHER" id="PTHR30204">
    <property type="entry name" value="REDOX-CYCLING DRUG-SENSING TRANSCRIPTIONAL ACTIVATOR SOXR"/>
    <property type="match status" value="1"/>
</dbReference>
<evidence type="ECO:0000313" key="4">
    <source>
        <dbReference type="Proteomes" id="UP000072189"/>
    </source>
</evidence>
<organism evidence="3 4">
    <name type="scientific">Microbacterium testaceum</name>
    <name type="common">Aureobacterium testaceum</name>
    <name type="synonym">Brevibacterium testaceum</name>
    <dbReference type="NCBI Taxonomy" id="2033"/>
    <lineage>
        <taxon>Bacteria</taxon>
        <taxon>Bacillati</taxon>
        <taxon>Actinomycetota</taxon>
        <taxon>Actinomycetes</taxon>
        <taxon>Micrococcales</taxon>
        <taxon>Microbacteriaceae</taxon>
        <taxon>Microbacterium</taxon>
    </lineage>
</organism>
<dbReference type="AlphaFoldDB" id="A0A147FBK3"/>
<dbReference type="InterPro" id="IPR010499">
    <property type="entry name" value="AraC_E-bd"/>
</dbReference>
<dbReference type="PANTHER" id="PTHR30204:SF97">
    <property type="entry name" value="MERR FAMILY REGULATORY PROTEIN"/>
    <property type="match status" value="1"/>
</dbReference>
<dbReference type="SMART" id="SM00871">
    <property type="entry name" value="AraC_E_bind"/>
    <property type="match status" value="1"/>
</dbReference>
<dbReference type="InterPro" id="IPR047057">
    <property type="entry name" value="MerR_fam"/>
</dbReference>
<dbReference type="PROSITE" id="PS00552">
    <property type="entry name" value="HTH_MERR_1"/>
    <property type="match status" value="1"/>
</dbReference>
<gene>
    <name evidence="3" type="ORF">RSA3_02590</name>
</gene>
<reference evidence="3 4" key="1">
    <citation type="journal article" date="2016" name="Front. Microbiol.">
        <title>Genomic Resource of Rice Seed Associated Bacteria.</title>
        <authorList>
            <person name="Midha S."/>
            <person name="Bansal K."/>
            <person name="Sharma S."/>
            <person name="Kumar N."/>
            <person name="Patil P.P."/>
            <person name="Chaudhry V."/>
            <person name="Patil P.B."/>
        </authorList>
    </citation>
    <scope>NUCLEOTIDE SEQUENCE [LARGE SCALE GENOMIC DNA]</scope>
    <source>
        <strain evidence="3 4">RSA3</strain>
    </source>
</reference>
<dbReference type="InterPro" id="IPR009061">
    <property type="entry name" value="DNA-bd_dom_put_sf"/>
</dbReference>
<evidence type="ECO:0000256" key="1">
    <source>
        <dbReference type="ARBA" id="ARBA00023125"/>
    </source>
</evidence>
<dbReference type="SUPFAM" id="SSF46955">
    <property type="entry name" value="Putative DNA-binding domain"/>
    <property type="match status" value="1"/>
</dbReference>
<proteinExistence type="predicted"/>
<dbReference type="InterPro" id="IPR011256">
    <property type="entry name" value="Reg_factor_effector_dom_sf"/>
</dbReference>
<dbReference type="Gene3D" id="3.20.80.10">
    <property type="entry name" value="Regulatory factor, effector binding domain"/>
    <property type="match status" value="1"/>
</dbReference>
<sequence>MSESTVTRAAGARLLSIGEFSRYVGISVRMLRHYDERGLLTPASVDAFTSYRRYTPDQLRVAGRIRTLRDAGCGISLIAELLPLFATPHVLRARLAQHAASLETAAAELHAQQRLTLSLADALDTSPAVVGERVFPAVRTLRLRRTVACYPAEGELWADLRDLIARPDGADPARFGELVGATYFDEEFRDDDVEMAIWRDYSGPFSPRDGFDIAELPAQRVAWTTHRGDFDTIGRATEILGTWIAEHGFARAGALFNVYVVGPGRESDPAKWVTEVNVPIA</sequence>
<dbReference type="SUPFAM" id="SSF55136">
    <property type="entry name" value="Probable bacterial effector-binding domain"/>
    <property type="match status" value="1"/>
</dbReference>
<keyword evidence="1" id="KW-0238">DNA-binding</keyword>
<dbReference type="GO" id="GO:0003700">
    <property type="term" value="F:DNA-binding transcription factor activity"/>
    <property type="evidence" value="ECO:0007669"/>
    <property type="project" value="InterPro"/>
</dbReference>